<reference evidence="5" key="1">
    <citation type="submission" date="2021-01" db="UniProtKB">
        <authorList>
            <consortium name="EnsemblPlants"/>
        </authorList>
    </citation>
    <scope>IDENTIFICATION</scope>
</reference>
<sequence length="175" mass="19546">MLKRSLTSLIWHCHAAVSKFMKQLVVTFKIIGYSSETAGKQAETHEAMTTLAQQPMPLVKEEVEMILEHISLALCGESEDDDILYRDEDVEQAWSDARVLETGDEVKMSFEVFDENGDGFIDCGELRSVLCKIGFEGFSEMDCGEMISKFDEDGDGLIGIHEFEKVLGFGSKGFV</sequence>
<keyword evidence="1" id="KW-0479">Metal-binding</keyword>
<feature type="domain" description="EF-hand" evidence="4">
    <location>
        <begin position="138"/>
        <end position="173"/>
    </location>
</feature>
<dbReference type="Gramene" id="Kaladp0040s0442.1.v1.1">
    <property type="protein sequence ID" value="Kaladp0040s0442.1.v1.1.CDS.1"/>
    <property type="gene ID" value="Kaladp0040s0442.v1.1"/>
</dbReference>
<keyword evidence="6" id="KW-1185">Reference proteome</keyword>
<dbReference type="PROSITE" id="PS50222">
    <property type="entry name" value="EF_HAND_2"/>
    <property type="match status" value="2"/>
</dbReference>
<dbReference type="InterPro" id="IPR018247">
    <property type="entry name" value="EF_Hand_1_Ca_BS"/>
</dbReference>
<evidence type="ECO:0000256" key="3">
    <source>
        <dbReference type="ARBA" id="ARBA00022837"/>
    </source>
</evidence>
<dbReference type="InterPro" id="IPR039647">
    <property type="entry name" value="EF_hand_pair_protein_CML-like"/>
</dbReference>
<dbReference type="SUPFAM" id="SSF47473">
    <property type="entry name" value="EF-hand"/>
    <property type="match status" value="1"/>
</dbReference>
<feature type="domain" description="EF-hand" evidence="4">
    <location>
        <begin position="101"/>
        <end position="136"/>
    </location>
</feature>
<dbReference type="SMART" id="SM00054">
    <property type="entry name" value="EFh"/>
    <property type="match status" value="2"/>
</dbReference>
<name>A0A7N0TNH5_KALFE</name>
<dbReference type="PROSITE" id="PS00018">
    <property type="entry name" value="EF_HAND_1"/>
    <property type="match status" value="2"/>
</dbReference>
<dbReference type="Proteomes" id="UP000594263">
    <property type="component" value="Unplaced"/>
</dbReference>
<dbReference type="InterPro" id="IPR002048">
    <property type="entry name" value="EF_hand_dom"/>
</dbReference>
<dbReference type="AlphaFoldDB" id="A0A7N0TNH5"/>
<evidence type="ECO:0000313" key="6">
    <source>
        <dbReference type="Proteomes" id="UP000594263"/>
    </source>
</evidence>
<protein>
    <recommendedName>
        <fullName evidence="4">EF-hand domain-containing protein</fullName>
    </recommendedName>
</protein>
<evidence type="ECO:0000313" key="5">
    <source>
        <dbReference type="EnsemblPlants" id="Kaladp0040s0442.1.v1.1.CDS.1"/>
    </source>
</evidence>
<evidence type="ECO:0000259" key="4">
    <source>
        <dbReference type="PROSITE" id="PS50222"/>
    </source>
</evidence>
<keyword evidence="3" id="KW-0106">Calcium</keyword>
<dbReference type="InterPro" id="IPR011992">
    <property type="entry name" value="EF-hand-dom_pair"/>
</dbReference>
<evidence type="ECO:0000256" key="2">
    <source>
        <dbReference type="ARBA" id="ARBA00022737"/>
    </source>
</evidence>
<organism evidence="5 6">
    <name type="scientific">Kalanchoe fedtschenkoi</name>
    <name type="common">Lavender scallops</name>
    <name type="synonym">South American air plant</name>
    <dbReference type="NCBI Taxonomy" id="63787"/>
    <lineage>
        <taxon>Eukaryota</taxon>
        <taxon>Viridiplantae</taxon>
        <taxon>Streptophyta</taxon>
        <taxon>Embryophyta</taxon>
        <taxon>Tracheophyta</taxon>
        <taxon>Spermatophyta</taxon>
        <taxon>Magnoliopsida</taxon>
        <taxon>eudicotyledons</taxon>
        <taxon>Gunneridae</taxon>
        <taxon>Pentapetalae</taxon>
        <taxon>Saxifragales</taxon>
        <taxon>Crassulaceae</taxon>
        <taxon>Kalanchoe</taxon>
    </lineage>
</organism>
<evidence type="ECO:0000256" key="1">
    <source>
        <dbReference type="ARBA" id="ARBA00022723"/>
    </source>
</evidence>
<dbReference type="PANTHER" id="PTHR10891">
    <property type="entry name" value="EF-HAND CALCIUM-BINDING DOMAIN CONTAINING PROTEIN"/>
    <property type="match status" value="1"/>
</dbReference>
<dbReference type="CDD" id="cd00051">
    <property type="entry name" value="EFh"/>
    <property type="match status" value="1"/>
</dbReference>
<dbReference type="Pfam" id="PF13499">
    <property type="entry name" value="EF-hand_7"/>
    <property type="match status" value="1"/>
</dbReference>
<dbReference type="EnsemblPlants" id="Kaladp0040s0442.1.v1.1">
    <property type="protein sequence ID" value="Kaladp0040s0442.1.v1.1.CDS.1"/>
    <property type="gene ID" value="Kaladp0040s0442.v1.1"/>
</dbReference>
<dbReference type="Gene3D" id="1.10.238.10">
    <property type="entry name" value="EF-hand"/>
    <property type="match status" value="1"/>
</dbReference>
<keyword evidence="2" id="KW-0677">Repeat</keyword>
<proteinExistence type="predicted"/>
<dbReference type="GO" id="GO:0005509">
    <property type="term" value="F:calcium ion binding"/>
    <property type="evidence" value="ECO:0007669"/>
    <property type="project" value="InterPro"/>
</dbReference>
<accession>A0A7N0TNH5</accession>